<evidence type="ECO:0000256" key="2">
    <source>
        <dbReference type="SAM" id="SignalP"/>
    </source>
</evidence>
<organism evidence="3 4">
    <name type="scientific">Clavelina lepadiformis</name>
    <name type="common">Light-bulb sea squirt</name>
    <name type="synonym">Ascidia lepadiformis</name>
    <dbReference type="NCBI Taxonomy" id="159417"/>
    <lineage>
        <taxon>Eukaryota</taxon>
        <taxon>Metazoa</taxon>
        <taxon>Chordata</taxon>
        <taxon>Tunicata</taxon>
        <taxon>Ascidiacea</taxon>
        <taxon>Aplousobranchia</taxon>
        <taxon>Clavelinidae</taxon>
        <taxon>Clavelina</taxon>
    </lineage>
</organism>
<name>A0ABP0FQA3_CLALP</name>
<feature type="chain" id="PRO_5046295248" evidence="2">
    <location>
        <begin position="23"/>
        <end position="130"/>
    </location>
</feature>
<comment type="caution">
    <text evidence="3">The sequence shown here is derived from an EMBL/GenBank/DDBJ whole genome shotgun (WGS) entry which is preliminary data.</text>
</comment>
<feature type="coiled-coil region" evidence="1">
    <location>
        <begin position="66"/>
        <end position="93"/>
    </location>
</feature>
<keyword evidence="2" id="KW-0732">Signal</keyword>
<keyword evidence="4" id="KW-1185">Reference proteome</keyword>
<protein>
    <submittedName>
        <fullName evidence="3">Uncharacterized protein</fullName>
    </submittedName>
</protein>
<evidence type="ECO:0000256" key="1">
    <source>
        <dbReference type="SAM" id="Coils"/>
    </source>
</evidence>
<sequence>MKMNFLCILAVALLAHCYGTEALWVRSDSFDSKIANFHKQLNTINAECDKAMKAAIQLTEPVSDRVFELDNIIREQEEILKKQEQEIKTAKRTKELITFRTVRQYLSTPQVDNLHPCAYTSGDVLECLVN</sequence>
<dbReference type="EMBL" id="CAWYQH010000090">
    <property type="protein sequence ID" value="CAK8681832.1"/>
    <property type="molecule type" value="Genomic_DNA"/>
</dbReference>
<reference evidence="3 4" key="1">
    <citation type="submission" date="2024-02" db="EMBL/GenBank/DDBJ databases">
        <authorList>
            <person name="Daric V."/>
            <person name="Darras S."/>
        </authorList>
    </citation>
    <scope>NUCLEOTIDE SEQUENCE [LARGE SCALE GENOMIC DNA]</scope>
</reference>
<evidence type="ECO:0000313" key="4">
    <source>
        <dbReference type="Proteomes" id="UP001642483"/>
    </source>
</evidence>
<evidence type="ECO:0000313" key="3">
    <source>
        <dbReference type="EMBL" id="CAK8681832.1"/>
    </source>
</evidence>
<gene>
    <name evidence="3" type="ORF">CVLEPA_LOCUS12068</name>
</gene>
<feature type="signal peptide" evidence="2">
    <location>
        <begin position="1"/>
        <end position="22"/>
    </location>
</feature>
<dbReference type="Proteomes" id="UP001642483">
    <property type="component" value="Unassembled WGS sequence"/>
</dbReference>
<accession>A0ABP0FQA3</accession>
<keyword evidence="1" id="KW-0175">Coiled coil</keyword>
<proteinExistence type="predicted"/>